<comment type="similarity">
    <text evidence="1">Belongs to the helicase family. RecQ subfamily.</text>
</comment>
<comment type="catalytic activity">
    <reaction evidence="4">
        <text>Couples ATP hydrolysis with the unwinding of duplex DNA by translocating in the 3'-5' direction.</text>
        <dbReference type="EC" id="5.6.2.4"/>
    </reaction>
</comment>
<dbReference type="PANTHER" id="PTHR13710">
    <property type="entry name" value="DNA HELICASE RECQ FAMILY MEMBER"/>
    <property type="match status" value="1"/>
</dbReference>
<dbReference type="AlphaFoldDB" id="A0A6A4ID19"/>
<keyword evidence="7" id="KW-0378">Hydrolase</keyword>
<evidence type="ECO:0000256" key="1">
    <source>
        <dbReference type="ARBA" id="ARBA00005446"/>
    </source>
</evidence>
<evidence type="ECO:0000259" key="6">
    <source>
        <dbReference type="PROSITE" id="PS51194"/>
    </source>
</evidence>
<dbReference type="EMBL" id="ML769390">
    <property type="protein sequence ID" value="KAE9408516.1"/>
    <property type="molecule type" value="Genomic_DNA"/>
</dbReference>
<dbReference type="Pfam" id="PF00271">
    <property type="entry name" value="Helicase_C"/>
    <property type="match status" value="1"/>
</dbReference>
<keyword evidence="3" id="KW-0413">Isomerase</keyword>
<feature type="non-terminal residue" evidence="7">
    <location>
        <position position="1"/>
    </location>
</feature>
<evidence type="ECO:0000256" key="2">
    <source>
        <dbReference type="ARBA" id="ARBA00023125"/>
    </source>
</evidence>
<feature type="domain" description="Helicase C-terminal" evidence="6">
    <location>
        <begin position="33"/>
        <end position="179"/>
    </location>
</feature>
<dbReference type="EC" id="5.6.2.4" evidence="5"/>
<accession>A0A6A4ID19</accession>
<dbReference type="OrthoDB" id="5409596at2759"/>
<dbReference type="PROSITE" id="PS51194">
    <property type="entry name" value="HELICASE_CTER"/>
    <property type="match status" value="1"/>
</dbReference>
<dbReference type="GO" id="GO:0009378">
    <property type="term" value="F:four-way junction helicase activity"/>
    <property type="evidence" value="ECO:0007669"/>
    <property type="project" value="TreeGrafter"/>
</dbReference>
<protein>
    <recommendedName>
        <fullName evidence="5">DNA 3'-5' helicase</fullName>
        <ecNumber evidence="5">5.6.2.4</ecNumber>
    </recommendedName>
</protein>
<dbReference type="Gene3D" id="3.40.50.300">
    <property type="entry name" value="P-loop containing nucleotide triphosphate hydrolases"/>
    <property type="match status" value="1"/>
</dbReference>
<dbReference type="GO" id="GO:0006281">
    <property type="term" value="P:DNA repair"/>
    <property type="evidence" value="ECO:0007669"/>
    <property type="project" value="TreeGrafter"/>
</dbReference>
<organism evidence="7 8">
    <name type="scientific">Gymnopus androsaceus JB14</name>
    <dbReference type="NCBI Taxonomy" id="1447944"/>
    <lineage>
        <taxon>Eukaryota</taxon>
        <taxon>Fungi</taxon>
        <taxon>Dikarya</taxon>
        <taxon>Basidiomycota</taxon>
        <taxon>Agaricomycotina</taxon>
        <taxon>Agaricomycetes</taxon>
        <taxon>Agaricomycetidae</taxon>
        <taxon>Agaricales</taxon>
        <taxon>Marasmiineae</taxon>
        <taxon>Omphalotaceae</taxon>
        <taxon>Gymnopus</taxon>
    </lineage>
</organism>
<gene>
    <name evidence="7" type="ORF">BT96DRAFT_801502</name>
</gene>
<evidence type="ECO:0000256" key="4">
    <source>
        <dbReference type="ARBA" id="ARBA00034617"/>
    </source>
</evidence>
<dbReference type="GO" id="GO:0016787">
    <property type="term" value="F:hydrolase activity"/>
    <property type="evidence" value="ECO:0007669"/>
    <property type="project" value="UniProtKB-KW"/>
</dbReference>
<dbReference type="GO" id="GO:0005694">
    <property type="term" value="C:chromosome"/>
    <property type="evidence" value="ECO:0007669"/>
    <property type="project" value="TreeGrafter"/>
</dbReference>
<evidence type="ECO:0000313" key="7">
    <source>
        <dbReference type="EMBL" id="KAE9408516.1"/>
    </source>
</evidence>
<dbReference type="GO" id="GO:0006310">
    <property type="term" value="P:DNA recombination"/>
    <property type="evidence" value="ECO:0007669"/>
    <property type="project" value="TreeGrafter"/>
</dbReference>
<dbReference type="PANTHER" id="PTHR13710:SF105">
    <property type="entry name" value="ATP-DEPENDENT DNA HELICASE Q1"/>
    <property type="match status" value="1"/>
</dbReference>
<dbReference type="Proteomes" id="UP000799118">
    <property type="component" value="Unassembled WGS sequence"/>
</dbReference>
<dbReference type="GO" id="GO:0005737">
    <property type="term" value="C:cytoplasm"/>
    <property type="evidence" value="ECO:0007669"/>
    <property type="project" value="TreeGrafter"/>
</dbReference>
<dbReference type="InterPro" id="IPR027417">
    <property type="entry name" value="P-loop_NTPase"/>
</dbReference>
<evidence type="ECO:0000313" key="8">
    <source>
        <dbReference type="Proteomes" id="UP000799118"/>
    </source>
</evidence>
<proteinExistence type="inferred from homology"/>
<dbReference type="SMART" id="SM00490">
    <property type="entry name" value="HELICc"/>
    <property type="match status" value="1"/>
</dbReference>
<sequence length="179" mass="20137">LRFGCQPFWGIDIGADHPNLFFHIRTLKNTNNPILDALNLLPAQINDNTCQEDIDKSIFYFDSECACREAVDSLRKCLPAHLRDAVFPFSSDMSEKSKQKCWDEFTSGKLRIICATDAAGMGCSIPDVKYSVIFGLPSSLSVIIQRWGCAGRNRITTSVCLLFIPPWAYRLEIRSLNPT</sequence>
<feature type="non-terminal residue" evidence="7">
    <location>
        <position position="179"/>
    </location>
</feature>
<evidence type="ECO:0000256" key="3">
    <source>
        <dbReference type="ARBA" id="ARBA00023235"/>
    </source>
</evidence>
<evidence type="ECO:0000256" key="5">
    <source>
        <dbReference type="ARBA" id="ARBA00034808"/>
    </source>
</evidence>
<keyword evidence="2" id="KW-0238">DNA-binding</keyword>
<dbReference type="GO" id="GO:0043138">
    <property type="term" value="F:3'-5' DNA helicase activity"/>
    <property type="evidence" value="ECO:0007669"/>
    <property type="project" value="UniProtKB-EC"/>
</dbReference>
<reference evidence="7" key="1">
    <citation type="journal article" date="2019" name="Environ. Microbiol.">
        <title>Fungal ecological strategies reflected in gene transcription - a case study of two litter decomposers.</title>
        <authorList>
            <person name="Barbi F."/>
            <person name="Kohler A."/>
            <person name="Barry K."/>
            <person name="Baskaran P."/>
            <person name="Daum C."/>
            <person name="Fauchery L."/>
            <person name="Ihrmark K."/>
            <person name="Kuo A."/>
            <person name="LaButti K."/>
            <person name="Lipzen A."/>
            <person name="Morin E."/>
            <person name="Grigoriev I.V."/>
            <person name="Henrissat B."/>
            <person name="Lindahl B."/>
            <person name="Martin F."/>
        </authorList>
    </citation>
    <scope>NUCLEOTIDE SEQUENCE</scope>
    <source>
        <strain evidence="7">JB14</strain>
    </source>
</reference>
<name>A0A6A4ID19_9AGAR</name>
<keyword evidence="8" id="KW-1185">Reference proteome</keyword>
<dbReference type="SUPFAM" id="SSF52540">
    <property type="entry name" value="P-loop containing nucleoside triphosphate hydrolases"/>
    <property type="match status" value="1"/>
</dbReference>
<dbReference type="GO" id="GO:0003677">
    <property type="term" value="F:DNA binding"/>
    <property type="evidence" value="ECO:0007669"/>
    <property type="project" value="UniProtKB-KW"/>
</dbReference>
<dbReference type="InterPro" id="IPR001650">
    <property type="entry name" value="Helicase_C-like"/>
</dbReference>